<keyword evidence="4 6" id="KW-0288">FMN</keyword>
<organism evidence="8 9">
    <name type="scientific">candidate division KSB3 bacterium</name>
    <dbReference type="NCBI Taxonomy" id="2044937"/>
    <lineage>
        <taxon>Bacteria</taxon>
        <taxon>candidate division KSB3</taxon>
    </lineage>
</organism>
<dbReference type="GO" id="GO:0010181">
    <property type="term" value="F:FMN binding"/>
    <property type="evidence" value="ECO:0007669"/>
    <property type="project" value="InterPro"/>
</dbReference>
<keyword evidence="6" id="KW-0812">Transmembrane</keyword>
<proteinExistence type="inferred from homology"/>
<dbReference type="PIRSF" id="PIRSF006091">
    <property type="entry name" value="E_trnsport_RnfG"/>
    <property type="match status" value="1"/>
</dbReference>
<keyword evidence="6" id="KW-1003">Cell membrane</keyword>
<evidence type="ECO:0000256" key="6">
    <source>
        <dbReference type="HAMAP-Rule" id="MF_00479"/>
    </source>
</evidence>
<dbReference type="InterPro" id="IPR010209">
    <property type="entry name" value="Ion_transpt_RnfG/RsxG"/>
</dbReference>
<feature type="domain" description="FMN-binding" evidence="7">
    <location>
        <begin position="87"/>
        <end position="205"/>
    </location>
</feature>
<keyword evidence="2 6" id="KW-0597">Phosphoprotein</keyword>
<keyword evidence="6" id="KW-1278">Translocase</keyword>
<dbReference type="SMART" id="SM00900">
    <property type="entry name" value="FMN_bind"/>
    <property type="match status" value="1"/>
</dbReference>
<dbReference type="PANTHER" id="PTHR36118:SF1">
    <property type="entry name" value="ION-TRANSLOCATING OXIDOREDUCTASE COMPLEX SUBUNIT G"/>
    <property type="match status" value="1"/>
</dbReference>
<gene>
    <name evidence="6" type="primary">rnfG</name>
    <name evidence="8" type="ORF">CSB45_07745</name>
</gene>
<protein>
    <recommendedName>
        <fullName evidence="6">Ion-translocating oxidoreductase complex subunit G</fullName>
        <ecNumber evidence="6">7.-.-.-</ecNumber>
    </recommendedName>
    <alternativeName>
        <fullName evidence="6">Rnf electron transport complex subunit G</fullName>
    </alternativeName>
</protein>
<comment type="subunit">
    <text evidence="6">The complex is composed of six subunits: RnfA, RnfB, RnfC, RnfD, RnfE and RnfG.</text>
</comment>
<dbReference type="AlphaFoldDB" id="A0A2G6E5N8"/>
<dbReference type="GO" id="GO:0005886">
    <property type="term" value="C:plasma membrane"/>
    <property type="evidence" value="ECO:0007669"/>
    <property type="project" value="UniProtKB-SubCell"/>
</dbReference>
<keyword evidence="5 6" id="KW-0249">Electron transport</keyword>
<dbReference type="PANTHER" id="PTHR36118">
    <property type="entry name" value="ION-TRANSLOCATING OXIDOREDUCTASE COMPLEX SUBUNIT G"/>
    <property type="match status" value="1"/>
</dbReference>
<name>A0A2G6E5N8_9BACT</name>
<comment type="cofactor">
    <cofactor evidence="6">
        <name>FMN</name>
        <dbReference type="ChEBI" id="CHEBI:58210"/>
    </cofactor>
</comment>
<dbReference type="Proteomes" id="UP000229740">
    <property type="component" value="Unassembled WGS sequence"/>
</dbReference>
<dbReference type="GO" id="GO:0009055">
    <property type="term" value="F:electron transfer activity"/>
    <property type="evidence" value="ECO:0007669"/>
    <property type="project" value="InterPro"/>
</dbReference>
<keyword evidence="6" id="KW-1133">Transmembrane helix</keyword>
<evidence type="ECO:0000313" key="8">
    <source>
        <dbReference type="EMBL" id="PID57406.1"/>
    </source>
</evidence>
<feature type="modified residue" description="FMN phosphoryl threonine" evidence="6">
    <location>
        <position position="188"/>
    </location>
</feature>
<evidence type="ECO:0000313" key="9">
    <source>
        <dbReference type="Proteomes" id="UP000229740"/>
    </source>
</evidence>
<comment type="caution">
    <text evidence="8">The sequence shown here is derived from an EMBL/GenBank/DDBJ whole genome shotgun (WGS) entry which is preliminary data.</text>
</comment>
<accession>A0A2G6E5N8</accession>
<dbReference type="HAMAP" id="MF_00479">
    <property type="entry name" value="RsxG_RnfG"/>
    <property type="match status" value="1"/>
</dbReference>
<comment type="function">
    <text evidence="6">Part of a membrane-bound complex that couples electron transfer with translocation of ions across the membrane.</text>
</comment>
<sequence>MNSVVKQMFVVLILVGSLAGLVLAGSYKITKPMIAQHKLEELEQSIFEVLPDAKRYEQIDSDAIRVYKGLRDTHNIAGYAFVATGPGFQGPIEMMVGIDASLQKLLGMRVLAQSETPGLGAKIMYESFQGQFVNLTPNWLDTMRGGSAPDDAGKRKSAQATENPEYIGYVKNVTPDKPNDIQAITGATISSAAVVTIINQHLSTLQEVVGNEIQ</sequence>
<keyword evidence="3 6" id="KW-0285">Flavoprotein</keyword>
<dbReference type="InterPro" id="IPR007329">
    <property type="entry name" value="FMN-bd"/>
</dbReference>
<evidence type="ECO:0000256" key="2">
    <source>
        <dbReference type="ARBA" id="ARBA00022553"/>
    </source>
</evidence>
<evidence type="ECO:0000256" key="4">
    <source>
        <dbReference type="ARBA" id="ARBA00022643"/>
    </source>
</evidence>
<evidence type="ECO:0000259" key="7">
    <source>
        <dbReference type="SMART" id="SM00900"/>
    </source>
</evidence>
<dbReference type="EMBL" id="PDPS01000027">
    <property type="protein sequence ID" value="PID57406.1"/>
    <property type="molecule type" value="Genomic_DNA"/>
</dbReference>
<evidence type="ECO:0000256" key="3">
    <source>
        <dbReference type="ARBA" id="ARBA00022630"/>
    </source>
</evidence>
<dbReference type="EC" id="7.-.-.-" evidence="6"/>
<keyword evidence="1 6" id="KW-0813">Transport</keyword>
<keyword evidence="6" id="KW-0472">Membrane</keyword>
<comment type="subcellular location">
    <subcellularLocation>
        <location evidence="6">Cell membrane</location>
        <topology evidence="6">Single-pass membrane protein</topology>
    </subcellularLocation>
</comment>
<evidence type="ECO:0000256" key="5">
    <source>
        <dbReference type="ARBA" id="ARBA00022982"/>
    </source>
</evidence>
<dbReference type="GO" id="GO:0022900">
    <property type="term" value="P:electron transport chain"/>
    <property type="evidence" value="ECO:0007669"/>
    <property type="project" value="UniProtKB-UniRule"/>
</dbReference>
<dbReference type="Pfam" id="PF04205">
    <property type="entry name" value="FMN_bind"/>
    <property type="match status" value="1"/>
</dbReference>
<comment type="similarity">
    <text evidence="6">Belongs to the RnfG family.</text>
</comment>
<reference evidence="8 9" key="1">
    <citation type="submission" date="2017-10" db="EMBL/GenBank/DDBJ databases">
        <title>Novel microbial diversity and functional potential in the marine mammal oral microbiome.</title>
        <authorList>
            <person name="Dudek N.K."/>
            <person name="Sun C.L."/>
            <person name="Burstein D."/>
            <person name="Kantor R.S."/>
            <person name="Aliaga Goltsman D.S."/>
            <person name="Bik E.M."/>
            <person name="Thomas B.C."/>
            <person name="Banfield J.F."/>
            <person name="Relman D.A."/>
        </authorList>
    </citation>
    <scope>NUCLEOTIDE SEQUENCE [LARGE SCALE GENOMIC DNA]</scope>
    <source>
        <strain evidence="8">DOLZORAL124_49_17</strain>
    </source>
</reference>
<evidence type="ECO:0000256" key="1">
    <source>
        <dbReference type="ARBA" id="ARBA00022448"/>
    </source>
</evidence>
<dbReference type="NCBIfam" id="TIGR01947">
    <property type="entry name" value="rnfG"/>
    <property type="match status" value="1"/>
</dbReference>